<reference evidence="3" key="1">
    <citation type="submission" date="2023-02" db="EMBL/GenBank/DDBJ databases">
        <title>Genome of toxic invasive species Heracleum sosnowskyi carries increased number of genes despite the absence of recent whole-genome duplications.</title>
        <authorList>
            <person name="Schelkunov M."/>
            <person name="Shtratnikova V."/>
            <person name="Makarenko M."/>
            <person name="Klepikova A."/>
            <person name="Omelchenko D."/>
            <person name="Novikova G."/>
            <person name="Obukhova E."/>
            <person name="Bogdanov V."/>
            <person name="Penin A."/>
            <person name="Logacheva M."/>
        </authorList>
    </citation>
    <scope>NUCLEOTIDE SEQUENCE</scope>
    <source>
        <strain evidence="3">Hsosn_3</strain>
        <tissue evidence="3">Leaf</tissue>
    </source>
</reference>
<dbReference type="EMBL" id="JAUIZM010000008">
    <property type="protein sequence ID" value="KAK1369471.1"/>
    <property type="molecule type" value="Genomic_DNA"/>
</dbReference>
<proteinExistence type="predicted"/>
<evidence type="ECO:0000313" key="4">
    <source>
        <dbReference type="Proteomes" id="UP001237642"/>
    </source>
</evidence>
<gene>
    <name evidence="3" type="ORF">POM88_035563</name>
</gene>
<feature type="coiled-coil region" evidence="1">
    <location>
        <begin position="196"/>
        <end position="223"/>
    </location>
</feature>
<protein>
    <submittedName>
        <fullName evidence="3">Uncharacterized protein</fullName>
    </submittedName>
</protein>
<evidence type="ECO:0000256" key="2">
    <source>
        <dbReference type="SAM" id="MobiDB-lite"/>
    </source>
</evidence>
<sequence length="345" mass="37867">MWDEGDCILVLTEEETHAYAELIKDDYATMAWELLDEFVLKSLKLSKVSDQAAEFINKQNEPEDGETARIKRACLKDPRLAAKGPSILRPHVAEVEEVEGSSSAKSSVWRPNWGIRKKDTIVGVAKHAVEWSHHSLTPCDYKDFVANSTIEGAESAGSQAFAAANASFQGALFQAKACCASSEANKAKFDKAQLEMGSLRASLDRREKELSDAQAELVELRKGKELHIDEYLDSDEYKDLITQHDDLLFPVQYTKGWDDALAEVSRRLPGSLTISDFPSPHAPTRLEMALAGEGDMDEDDMILNPEHASHPGEESGESSSGEEEESGKESGEESGSEEEDGGDDA</sequence>
<dbReference type="AlphaFoldDB" id="A0AAD8HLU6"/>
<reference evidence="3" key="2">
    <citation type="submission" date="2023-05" db="EMBL/GenBank/DDBJ databases">
        <authorList>
            <person name="Schelkunov M.I."/>
        </authorList>
    </citation>
    <scope>NUCLEOTIDE SEQUENCE</scope>
    <source>
        <strain evidence="3">Hsosn_3</strain>
        <tissue evidence="3">Leaf</tissue>
    </source>
</reference>
<evidence type="ECO:0000256" key="1">
    <source>
        <dbReference type="SAM" id="Coils"/>
    </source>
</evidence>
<keyword evidence="4" id="KW-1185">Reference proteome</keyword>
<feature type="compositionally biased region" description="Acidic residues" evidence="2">
    <location>
        <begin position="314"/>
        <end position="345"/>
    </location>
</feature>
<feature type="region of interest" description="Disordered" evidence="2">
    <location>
        <begin position="292"/>
        <end position="345"/>
    </location>
</feature>
<comment type="caution">
    <text evidence="3">The sequence shown here is derived from an EMBL/GenBank/DDBJ whole genome shotgun (WGS) entry which is preliminary data.</text>
</comment>
<name>A0AAD8HLU6_9APIA</name>
<dbReference type="Proteomes" id="UP001237642">
    <property type="component" value="Unassembled WGS sequence"/>
</dbReference>
<accession>A0AAD8HLU6</accession>
<keyword evidence="1" id="KW-0175">Coiled coil</keyword>
<organism evidence="3 4">
    <name type="scientific">Heracleum sosnowskyi</name>
    <dbReference type="NCBI Taxonomy" id="360622"/>
    <lineage>
        <taxon>Eukaryota</taxon>
        <taxon>Viridiplantae</taxon>
        <taxon>Streptophyta</taxon>
        <taxon>Embryophyta</taxon>
        <taxon>Tracheophyta</taxon>
        <taxon>Spermatophyta</taxon>
        <taxon>Magnoliopsida</taxon>
        <taxon>eudicotyledons</taxon>
        <taxon>Gunneridae</taxon>
        <taxon>Pentapetalae</taxon>
        <taxon>asterids</taxon>
        <taxon>campanulids</taxon>
        <taxon>Apiales</taxon>
        <taxon>Apiaceae</taxon>
        <taxon>Apioideae</taxon>
        <taxon>apioid superclade</taxon>
        <taxon>Tordylieae</taxon>
        <taxon>Tordyliinae</taxon>
        <taxon>Heracleum</taxon>
    </lineage>
</organism>
<evidence type="ECO:0000313" key="3">
    <source>
        <dbReference type="EMBL" id="KAK1369471.1"/>
    </source>
</evidence>